<dbReference type="RefSeq" id="WP_123713158.1">
    <property type="nucleotide sequence ID" value="NZ_RKHR01000005.1"/>
</dbReference>
<evidence type="ECO:0008006" key="3">
    <source>
        <dbReference type="Google" id="ProtNLM"/>
    </source>
</evidence>
<evidence type="ECO:0000313" key="1">
    <source>
        <dbReference type="EMBL" id="ROS00178.1"/>
    </source>
</evidence>
<sequence length="257" mass="28961">MSQVRGKTPDFAARIALNKKRFGDVPSSCLGELKDVKEIQFPEVYKQYCVKGNDLVYKKIANVEEAAERIAYIYIHAIDEMVGNSDYEWHHDPASIIARYQTGDWAFYGIYLEGDLISVVSMFINRGQKYMQWVWGAVDPQYRGKGAWVHVGQYLDSVVEASGAQMGKVWCATTHCLSQRTAESAGYDLIALNHGGEFLGGSDGKYYRQNVAYYSKLYGDGAKHVQPDETMVLTPKTEKLFRLLKELNKAEEAAEAI</sequence>
<accession>A0A3N2DK76</accession>
<gene>
    <name evidence="1" type="ORF">EDC56_2815</name>
</gene>
<organism evidence="1 2">
    <name type="scientific">Sinobacterium caligoides</name>
    <dbReference type="NCBI Taxonomy" id="933926"/>
    <lineage>
        <taxon>Bacteria</taxon>
        <taxon>Pseudomonadati</taxon>
        <taxon>Pseudomonadota</taxon>
        <taxon>Gammaproteobacteria</taxon>
        <taxon>Cellvibrionales</taxon>
        <taxon>Spongiibacteraceae</taxon>
        <taxon>Sinobacterium</taxon>
    </lineage>
</organism>
<dbReference type="Proteomes" id="UP000275394">
    <property type="component" value="Unassembled WGS sequence"/>
</dbReference>
<protein>
    <recommendedName>
        <fullName evidence="3">N-acetyltransferase domain-containing protein</fullName>
    </recommendedName>
</protein>
<evidence type="ECO:0000313" key="2">
    <source>
        <dbReference type="Proteomes" id="UP000275394"/>
    </source>
</evidence>
<reference evidence="1 2" key="1">
    <citation type="submission" date="2018-11" db="EMBL/GenBank/DDBJ databases">
        <title>Genomic Encyclopedia of Type Strains, Phase IV (KMG-IV): sequencing the most valuable type-strain genomes for metagenomic binning, comparative biology and taxonomic classification.</title>
        <authorList>
            <person name="Goeker M."/>
        </authorList>
    </citation>
    <scope>NUCLEOTIDE SEQUENCE [LARGE SCALE GENOMIC DNA]</scope>
    <source>
        <strain evidence="1 2">DSM 100316</strain>
    </source>
</reference>
<name>A0A3N2DK76_9GAMM</name>
<dbReference type="InterPro" id="IPR016181">
    <property type="entry name" value="Acyl_CoA_acyltransferase"/>
</dbReference>
<dbReference type="OrthoDB" id="1178186at2"/>
<comment type="caution">
    <text evidence="1">The sequence shown here is derived from an EMBL/GenBank/DDBJ whole genome shotgun (WGS) entry which is preliminary data.</text>
</comment>
<proteinExistence type="predicted"/>
<keyword evidence="2" id="KW-1185">Reference proteome</keyword>
<dbReference type="SUPFAM" id="SSF55729">
    <property type="entry name" value="Acyl-CoA N-acyltransferases (Nat)"/>
    <property type="match status" value="1"/>
</dbReference>
<dbReference type="AlphaFoldDB" id="A0A3N2DK76"/>
<dbReference type="EMBL" id="RKHR01000005">
    <property type="protein sequence ID" value="ROS00178.1"/>
    <property type="molecule type" value="Genomic_DNA"/>
</dbReference>